<protein>
    <submittedName>
        <fullName evidence="1">Uncharacterized protein</fullName>
    </submittedName>
</protein>
<organism evidence="1 2">
    <name type="scientific">Phialemonium thermophilum</name>
    <dbReference type="NCBI Taxonomy" id="223376"/>
    <lineage>
        <taxon>Eukaryota</taxon>
        <taxon>Fungi</taxon>
        <taxon>Dikarya</taxon>
        <taxon>Ascomycota</taxon>
        <taxon>Pezizomycotina</taxon>
        <taxon>Sordariomycetes</taxon>
        <taxon>Sordariomycetidae</taxon>
        <taxon>Cephalothecales</taxon>
        <taxon>Cephalothecaceae</taxon>
        <taxon>Phialemonium</taxon>
    </lineage>
</organism>
<accession>A0ABR3X223</accession>
<comment type="caution">
    <text evidence="1">The sequence shown here is derived from an EMBL/GenBank/DDBJ whole genome shotgun (WGS) entry which is preliminary data.</text>
</comment>
<proteinExistence type="predicted"/>
<sequence>MWDWELCKEFEARSYVTGIKQAGYHRPLVWGPSCDASGTESGDPSHIFHGLRHPCPCNSIAPSPIFLLNRTDASSVRHGIPCGETAGVRQRAIVEPLVSSSPRYTIRTIQHPSGFSPRTSVPVFPSSNSRFAGCSIPIVCFSPVWPLVGRTGLKYQESPYR</sequence>
<reference evidence="1 2" key="1">
    <citation type="journal article" date="2024" name="Commun. Biol.">
        <title>Comparative genomic analysis of thermophilic fungi reveals convergent evolutionary adaptations and gene losses.</title>
        <authorList>
            <person name="Steindorff A.S."/>
            <person name="Aguilar-Pontes M.V."/>
            <person name="Robinson A.J."/>
            <person name="Andreopoulos B."/>
            <person name="LaButti K."/>
            <person name="Kuo A."/>
            <person name="Mondo S."/>
            <person name="Riley R."/>
            <person name="Otillar R."/>
            <person name="Haridas S."/>
            <person name="Lipzen A."/>
            <person name="Grimwood J."/>
            <person name="Schmutz J."/>
            <person name="Clum A."/>
            <person name="Reid I.D."/>
            <person name="Moisan M.C."/>
            <person name="Butler G."/>
            <person name="Nguyen T.T.M."/>
            <person name="Dewar K."/>
            <person name="Conant G."/>
            <person name="Drula E."/>
            <person name="Henrissat B."/>
            <person name="Hansel C."/>
            <person name="Singer S."/>
            <person name="Hutchinson M.I."/>
            <person name="de Vries R.P."/>
            <person name="Natvig D.O."/>
            <person name="Powell A.J."/>
            <person name="Tsang A."/>
            <person name="Grigoriev I.V."/>
        </authorList>
    </citation>
    <scope>NUCLEOTIDE SEQUENCE [LARGE SCALE GENOMIC DNA]</scope>
    <source>
        <strain evidence="1 2">ATCC 24622</strain>
    </source>
</reference>
<gene>
    <name evidence="1" type="ORF">VTK73DRAFT_2900</name>
</gene>
<dbReference type="EMBL" id="JAZHXJ010000186">
    <property type="protein sequence ID" value="KAL1869979.1"/>
    <property type="molecule type" value="Genomic_DNA"/>
</dbReference>
<name>A0ABR3X223_9PEZI</name>
<keyword evidence="2" id="KW-1185">Reference proteome</keyword>
<evidence type="ECO:0000313" key="2">
    <source>
        <dbReference type="Proteomes" id="UP001586593"/>
    </source>
</evidence>
<dbReference type="Proteomes" id="UP001586593">
    <property type="component" value="Unassembled WGS sequence"/>
</dbReference>
<evidence type="ECO:0000313" key="1">
    <source>
        <dbReference type="EMBL" id="KAL1869979.1"/>
    </source>
</evidence>